<dbReference type="InterPro" id="IPR009057">
    <property type="entry name" value="Homeodomain-like_sf"/>
</dbReference>
<dbReference type="Proteomes" id="UP000578819">
    <property type="component" value="Unassembled WGS sequence"/>
</dbReference>
<evidence type="ECO:0000256" key="2">
    <source>
        <dbReference type="PROSITE-ProRule" id="PRU00335"/>
    </source>
</evidence>
<dbReference type="InterPro" id="IPR001647">
    <property type="entry name" value="HTH_TetR"/>
</dbReference>
<keyword evidence="1 2" id="KW-0238">DNA-binding</keyword>
<proteinExistence type="predicted"/>
<comment type="caution">
    <text evidence="4">The sequence shown here is derived from an EMBL/GenBank/DDBJ whole genome shotgun (WGS) entry which is preliminary data.</text>
</comment>
<organism evidence="4 5">
    <name type="scientific">Micromonospora polyrhachis</name>
    <dbReference type="NCBI Taxonomy" id="1282883"/>
    <lineage>
        <taxon>Bacteria</taxon>
        <taxon>Bacillati</taxon>
        <taxon>Actinomycetota</taxon>
        <taxon>Actinomycetes</taxon>
        <taxon>Micromonosporales</taxon>
        <taxon>Micromonosporaceae</taxon>
        <taxon>Micromonospora</taxon>
    </lineage>
</organism>
<name>A0A7W7SQD7_9ACTN</name>
<dbReference type="Pfam" id="PF17940">
    <property type="entry name" value="TetR_C_31"/>
    <property type="match status" value="1"/>
</dbReference>
<protein>
    <submittedName>
        <fullName evidence="4">AcrR family transcriptional regulator</fullName>
    </submittedName>
</protein>
<dbReference type="AlphaFoldDB" id="A0A7W7SQD7"/>
<reference evidence="4 5" key="1">
    <citation type="submission" date="2020-08" db="EMBL/GenBank/DDBJ databases">
        <title>Sequencing the genomes of 1000 actinobacteria strains.</title>
        <authorList>
            <person name="Klenk H.-P."/>
        </authorList>
    </citation>
    <scope>NUCLEOTIDE SEQUENCE [LARGE SCALE GENOMIC DNA]</scope>
    <source>
        <strain evidence="4 5">DSM 45886</strain>
    </source>
</reference>
<sequence>MRRNDERRAALIDAAIEVLAEQGARGLTFRAVDGAARVPTGTASNYFANRDDLFTHIGARIYERLQPDEETIVRHLEGAQDREKFTAVMRETVRRVAGFRTGYLALLELRLEATRRPELRAVLTRSVRADVDANVAGHQASGLPGDATSVRLLHMALNWLIVERLTLPEVYSEQEADDLVARAVERLA</sequence>
<dbReference type="EMBL" id="JACHJW010000001">
    <property type="protein sequence ID" value="MBB4959018.1"/>
    <property type="molecule type" value="Genomic_DNA"/>
</dbReference>
<gene>
    <name evidence="4" type="ORF">FHR38_002751</name>
</gene>
<evidence type="ECO:0000259" key="3">
    <source>
        <dbReference type="PROSITE" id="PS50977"/>
    </source>
</evidence>
<keyword evidence="5" id="KW-1185">Reference proteome</keyword>
<dbReference type="Gene3D" id="1.10.357.10">
    <property type="entry name" value="Tetracycline Repressor, domain 2"/>
    <property type="match status" value="1"/>
</dbReference>
<evidence type="ECO:0000313" key="4">
    <source>
        <dbReference type="EMBL" id="MBB4959018.1"/>
    </source>
</evidence>
<dbReference type="Pfam" id="PF00440">
    <property type="entry name" value="TetR_N"/>
    <property type="match status" value="1"/>
</dbReference>
<dbReference type="RefSeq" id="WP_184535019.1">
    <property type="nucleotide sequence ID" value="NZ_JACHJW010000001.1"/>
</dbReference>
<feature type="DNA-binding region" description="H-T-H motif" evidence="2">
    <location>
        <begin position="28"/>
        <end position="47"/>
    </location>
</feature>
<dbReference type="InterPro" id="IPR041583">
    <property type="entry name" value="TetR_C_31"/>
</dbReference>
<evidence type="ECO:0000256" key="1">
    <source>
        <dbReference type="ARBA" id="ARBA00023125"/>
    </source>
</evidence>
<dbReference type="PROSITE" id="PS50977">
    <property type="entry name" value="HTH_TETR_2"/>
    <property type="match status" value="1"/>
</dbReference>
<dbReference type="SUPFAM" id="SSF46689">
    <property type="entry name" value="Homeodomain-like"/>
    <property type="match status" value="1"/>
</dbReference>
<dbReference type="GO" id="GO:0003677">
    <property type="term" value="F:DNA binding"/>
    <property type="evidence" value="ECO:0007669"/>
    <property type="project" value="UniProtKB-UniRule"/>
</dbReference>
<feature type="domain" description="HTH tetR-type" evidence="3">
    <location>
        <begin position="5"/>
        <end position="65"/>
    </location>
</feature>
<evidence type="ECO:0000313" key="5">
    <source>
        <dbReference type="Proteomes" id="UP000578819"/>
    </source>
</evidence>
<accession>A0A7W7SQD7</accession>